<dbReference type="AlphaFoldDB" id="A0ABD7C189"/>
<accession>A0ABD7C189</accession>
<dbReference type="Proteomes" id="UP000596095">
    <property type="component" value="Chromosome"/>
</dbReference>
<reference evidence="1 2" key="1">
    <citation type="submission" date="2021-01" db="EMBL/GenBank/DDBJ databases">
        <title>Genome Characterization of a novel Stenotrophomonas isolate with high keratinase activity.</title>
        <authorList>
            <person name="Cao Z.-J."/>
        </authorList>
    </citation>
    <scope>NUCLEOTIDE SEQUENCE [LARGE SCALE GENOMIC DNA]</scope>
    <source>
        <strain evidence="1 2">DHHJ</strain>
    </source>
</reference>
<evidence type="ECO:0000313" key="2">
    <source>
        <dbReference type="Proteomes" id="UP000596095"/>
    </source>
</evidence>
<protein>
    <submittedName>
        <fullName evidence="1">Uncharacterized protein</fullName>
    </submittedName>
</protein>
<dbReference type="EMBL" id="CP067993">
    <property type="protein sequence ID" value="QQQ41280.1"/>
    <property type="molecule type" value="Genomic_DNA"/>
</dbReference>
<evidence type="ECO:0000313" key="1">
    <source>
        <dbReference type="EMBL" id="QQQ41280.1"/>
    </source>
</evidence>
<sequence>MVEDSLFHSELWMPVREASLSDAGALLEDWRTGRAVLIGDAGVLSEAFEGSRSLRVSEVLRASEAWMIVGHAVAAVIEVGRFRDRLSVQRGLTVLDVGSLADAVSGSAAGSIRDVLRASESYLPVSRGSLVASDRGTCHERYVTVRTGLASDAGVLGEAFTARRGYVVQEGGHFADALTSASQAIIFVREAARVGEHYAGTGKPVAMVTDEAWFEERYQLPAGNGVADGHTARRVGAATAWTANTDTWGMSRYTDWTFNALAVVDGVLHGTNEQGLHRLDGDDDSGQPVQAHITTDREALTGEMTAGVRMLYAGAVTNGRLQATVDAAPKGQPVFYTYAFEPRDAEDLAPQRAKLGRGLKSRYWQVTVGNMAGAHFLIDTLSALDRAGQRRV</sequence>
<gene>
    <name evidence="1" type="ORF">JJL50_15145</name>
</gene>
<organism evidence="1 2">
    <name type="scientific">Stenotrophomonas maltophilia</name>
    <name type="common">Pseudomonas maltophilia</name>
    <name type="synonym">Xanthomonas maltophilia</name>
    <dbReference type="NCBI Taxonomy" id="40324"/>
    <lineage>
        <taxon>Bacteria</taxon>
        <taxon>Pseudomonadati</taxon>
        <taxon>Pseudomonadota</taxon>
        <taxon>Gammaproteobacteria</taxon>
        <taxon>Lysobacterales</taxon>
        <taxon>Lysobacteraceae</taxon>
        <taxon>Stenotrophomonas</taxon>
        <taxon>Stenotrophomonas maltophilia group</taxon>
    </lineage>
</organism>
<name>A0ABD7C189_STEMA</name>
<dbReference type="RefSeq" id="WP_201116940.1">
    <property type="nucleotide sequence ID" value="NZ_CP067993.1"/>
</dbReference>
<proteinExistence type="predicted"/>